<feature type="signal peptide" evidence="1">
    <location>
        <begin position="1"/>
        <end position="17"/>
    </location>
</feature>
<dbReference type="InterPro" id="IPR036728">
    <property type="entry name" value="PBP_GOBP_sf"/>
</dbReference>
<dbReference type="GO" id="GO:0005549">
    <property type="term" value="F:odorant binding"/>
    <property type="evidence" value="ECO:0007669"/>
    <property type="project" value="InterPro"/>
</dbReference>
<feature type="chain" id="PRO_5007166345" evidence="1">
    <location>
        <begin position="18"/>
        <end position="170"/>
    </location>
</feature>
<organism evidence="2">
    <name type="scientific">Liriomyza sativae</name>
    <name type="common">Vegetable leafminer</name>
    <dbReference type="NCBI Taxonomy" id="127406"/>
    <lineage>
        <taxon>Eukaryota</taxon>
        <taxon>Metazoa</taxon>
        <taxon>Ecdysozoa</taxon>
        <taxon>Arthropoda</taxon>
        <taxon>Hexapoda</taxon>
        <taxon>Insecta</taxon>
        <taxon>Pterygota</taxon>
        <taxon>Neoptera</taxon>
        <taxon>Endopterygota</taxon>
        <taxon>Diptera</taxon>
        <taxon>Brachycera</taxon>
        <taxon>Muscomorpha</taxon>
        <taxon>Opomyzoidea</taxon>
        <taxon>Agromyzidae</taxon>
        <taxon>Phytomyzinae</taxon>
        <taxon>Liriomyza</taxon>
    </lineage>
</organism>
<keyword evidence="1" id="KW-0732">Signal</keyword>
<dbReference type="Pfam" id="PF01395">
    <property type="entry name" value="PBP_GOBP"/>
    <property type="match status" value="1"/>
</dbReference>
<gene>
    <name evidence="2" type="primary">OBP12</name>
</gene>
<accession>A0A120HCG0</accession>
<evidence type="ECO:0000256" key="1">
    <source>
        <dbReference type="SAM" id="SignalP"/>
    </source>
</evidence>
<dbReference type="EMBL" id="KT250744">
    <property type="protein sequence ID" value="ALZ41688.1"/>
    <property type="molecule type" value="mRNA"/>
</dbReference>
<protein>
    <submittedName>
        <fullName evidence="2">Odorant binding protein 12</fullName>
    </submittedName>
</protein>
<sequence>MKVVIIVSLLLASVVLAWVPLNKEQMESITHQCMDDLGLTEGRVKELNLDDPKDHLAQEFTYCKVLNFGYFMPGIGLNCMYIAYQVKSEAVSATEIYFDIRDCCTPRNFERVSQELWATRSFNCVLKKDSYKKTIAFQAKDENKESGTTTELSTTTILEEKSGNSSVLIK</sequence>
<dbReference type="InterPro" id="IPR006170">
    <property type="entry name" value="PBP/GOBP"/>
</dbReference>
<proteinExistence type="evidence at transcript level"/>
<reference evidence="2" key="1">
    <citation type="submission" date="2015-07" db="EMBL/GenBank/DDBJ databases">
        <title>Identification and tissue distribution of odorant binding protein genes in the vegetable leafminer Liriomyza sativae.</title>
        <authorList>
            <person name="Zhang L."/>
            <person name="Lei Z."/>
        </authorList>
    </citation>
    <scope>NUCLEOTIDE SEQUENCE</scope>
</reference>
<evidence type="ECO:0000313" key="2">
    <source>
        <dbReference type="EMBL" id="ALZ41688.1"/>
    </source>
</evidence>
<dbReference type="AlphaFoldDB" id="A0A120HCG0"/>
<dbReference type="SUPFAM" id="SSF47565">
    <property type="entry name" value="Insect pheromone/odorant-binding proteins"/>
    <property type="match status" value="1"/>
</dbReference>
<name>A0A120HCG0_LIRSA</name>